<dbReference type="Proteomes" id="UP001165667">
    <property type="component" value="Unassembled WGS sequence"/>
</dbReference>
<evidence type="ECO:0000256" key="4">
    <source>
        <dbReference type="ARBA" id="ARBA00023163"/>
    </source>
</evidence>
<dbReference type="Gene3D" id="3.40.190.290">
    <property type="match status" value="1"/>
</dbReference>
<gene>
    <name evidence="6" type="ORF">M8523_27905</name>
</gene>
<keyword evidence="2" id="KW-0805">Transcription regulation</keyword>
<keyword evidence="7" id="KW-1185">Reference proteome</keyword>
<keyword evidence="3" id="KW-0238">DNA-binding</keyword>
<dbReference type="Pfam" id="PF00126">
    <property type="entry name" value="HTH_1"/>
    <property type="match status" value="1"/>
</dbReference>
<dbReference type="PANTHER" id="PTHR30537">
    <property type="entry name" value="HTH-TYPE TRANSCRIPTIONAL REGULATOR"/>
    <property type="match status" value="1"/>
</dbReference>
<keyword evidence="4" id="KW-0804">Transcription</keyword>
<evidence type="ECO:0000256" key="1">
    <source>
        <dbReference type="ARBA" id="ARBA00009437"/>
    </source>
</evidence>
<dbReference type="PROSITE" id="PS50931">
    <property type="entry name" value="HTH_LYSR"/>
    <property type="match status" value="1"/>
</dbReference>
<evidence type="ECO:0000256" key="3">
    <source>
        <dbReference type="ARBA" id="ARBA00023125"/>
    </source>
</evidence>
<dbReference type="Pfam" id="PF03466">
    <property type="entry name" value="LysR_substrate"/>
    <property type="match status" value="1"/>
</dbReference>
<sequence>MIPTSDFGALRAFVAVAEALSFSRAAKSLGVSSSALTQGVRRIEDRMGARLLNRTTRSVSLTEAGQALYDRVRPAIDELGTVMSMDPGVTGQLTGTVRINAFRIAADLFLTPMLARFARDHPGVVLDVTLDDNVVDIVAAGYDAAIRLGELIERDMVALRLGPELRQVAVAAPSYLAEHGAPVTPRDLLAHNCIRWRWPGHERPYAWEFCEDGRWFAVEVSGSLIASSREFGVRAAVDGVGVAFAVEEAIAPFVEDNRLVRLLEPWSAPFPGFHLCYPQQRNMAPALRAFVDALRSPYIVPA</sequence>
<evidence type="ECO:0000256" key="2">
    <source>
        <dbReference type="ARBA" id="ARBA00023015"/>
    </source>
</evidence>
<evidence type="ECO:0000313" key="7">
    <source>
        <dbReference type="Proteomes" id="UP001165667"/>
    </source>
</evidence>
<dbReference type="RefSeq" id="WP_282588170.1">
    <property type="nucleotide sequence ID" value="NZ_JAMOIM010000033.1"/>
</dbReference>
<dbReference type="InterPro" id="IPR036388">
    <property type="entry name" value="WH-like_DNA-bd_sf"/>
</dbReference>
<accession>A0AA42CQU2</accession>
<dbReference type="InterPro" id="IPR058163">
    <property type="entry name" value="LysR-type_TF_proteobact-type"/>
</dbReference>
<dbReference type="GO" id="GO:0043565">
    <property type="term" value="F:sequence-specific DNA binding"/>
    <property type="evidence" value="ECO:0007669"/>
    <property type="project" value="TreeGrafter"/>
</dbReference>
<proteinExistence type="inferred from homology"/>
<organism evidence="6 7">
    <name type="scientific">Lichenifustis flavocetrariae</name>
    <dbReference type="NCBI Taxonomy" id="2949735"/>
    <lineage>
        <taxon>Bacteria</taxon>
        <taxon>Pseudomonadati</taxon>
        <taxon>Pseudomonadota</taxon>
        <taxon>Alphaproteobacteria</taxon>
        <taxon>Hyphomicrobiales</taxon>
        <taxon>Lichenihabitantaceae</taxon>
        <taxon>Lichenifustis</taxon>
    </lineage>
</organism>
<dbReference type="PANTHER" id="PTHR30537:SF1">
    <property type="entry name" value="HTH-TYPE TRANSCRIPTIONAL REGULATOR PGRR"/>
    <property type="match status" value="1"/>
</dbReference>
<dbReference type="CDD" id="cd08474">
    <property type="entry name" value="PBP2_CrgA_like_5"/>
    <property type="match status" value="1"/>
</dbReference>
<dbReference type="AlphaFoldDB" id="A0AA42CQU2"/>
<dbReference type="InterPro" id="IPR000847">
    <property type="entry name" value="LysR_HTH_N"/>
</dbReference>
<dbReference type="SUPFAM" id="SSF46785">
    <property type="entry name" value="Winged helix' DNA-binding domain"/>
    <property type="match status" value="1"/>
</dbReference>
<dbReference type="GO" id="GO:0003700">
    <property type="term" value="F:DNA-binding transcription factor activity"/>
    <property type="evidence" value="ECO:0007669"/>
    <property type="project" value="InterPro"/>
</dbReference>
<evidence type="ECO:0000313" key="6">
    <source>
        <dbReference type="EMBL" id="MCW6511792.1"/>
    </source>
</evidence>
<dbReference type="InterPro" id="IPR036390">
    <property type="entry name" value="WH_DNA-bd_sf"/>
</dbReference>
<dbReference type="Gene3D" id="1.10.10.10">
    <property type="entry name" value="Winged helix-like DNA-binding domain superfamily/Winged helix DNA-binding domain"/>
    <property type="match status" value="1"/>
</dbReference>
<dbReference type="EMBL" id="JAMOIM010000033">
    <property type="protein sequence ID" value="MCW6511792.1"/>
    <property type="molecule type" value="Genomic_DNA"/>
</dbReference>
<dbReference type="FunFam" id="1.10.10.10:FF:000001">
    <property type="entry name" value="LysR family transcriptional regulator"/>
    <property type="match status" value="1"/>
</dbReference>
<dbReference type="GO" id="GO:0006351">
    <property type="term" value="P:DNA-templated transcription"/>
    <property type="evidence" value="ECO:0007669"/>
    <property type="project" value="TreeGrafter"/>
</dbReference>
<dbReference type="SUPFAM" id="SSF53850">
    <property type="entry name" value="Periplasmic binding protein-like II"/>
    <property type="match status" value="1"/>
</dbReference>
<evidence type="ECO:0000259" key="5">
    <source>
        <dbReference type="PROSITE" id="PS50931"/>
    </source>
</evidence>
<feature type="domain" description="HTH lysR-type" evidence="5">
    <location>
        <begin position="1"/>
        <end position="62"/>
    </location>
</feature>
<comment type="similarity">
    <text evidence="1">Belongs to the LysR transcriptional regulatory family.</text>
</comment>
<comment type="caution">
    <text evidence="6">The sequence shown here is derived from an EMBL/GenBank/DDBJ whole genome shotgun (WGS) entry which is preliminary data.</text>
</comment>
<name>A0AA42CQU2_9HYPH</name>
<protein>
    <submittedName>
        <fullName evidence="6">LysR family transcriptional regulator</fullName>
    </submittedName>
</protein>
<dbReference type="InterPro" id="IPR005119">
    <property type="entry name" value="LysR_subst-bd"/>
</dbReference>
<reference evidence="6" key="1">
    <citation type="submission" date="2022-05" db="EMBL/GenBank/DDBJ databases">
        <authorList>
            <person name="Pankratov T."/>
        </authorList>
    </citation>
    <scope>NUCLEOTIDE SEQUENCE</scope>
    <source>
        <strain evidence="6">BP6-180914</strain>
    </source>
</reference>